<accession>A0AAD9GP08</accession>
<dbReference type="Proteomes" id="UP001259832">
    <property type="component" value="Unassembled WGS sequence"/>
</dbReference>
<dbReference type="AlphaFoldDB" id="A0AAD9GP08"/>
<organism evidence="2 3">
    <name type="scientific">Phytophthora citrophthora</name>
    <dbReference type="NCBI Taxonomy" id="4793"/>
    <lineage>
        <taxon>Eukaryota</taxon>
        <taxon>Sar</taxon>
        <taxon>Stramenopiles</taxon>
        <taxon>Oomycota</taxon>
        <taxon>Peronosporomycetes</taxon>
        <taxon>Peronosporales</taxon>
        <taxon>Peronosporaceae</taxon>
        <taxon>Phytophthora</taxon>
    </lineage>
</organism>
<proteinExistence type="predicted"/>
<reference evidence="2" key="1">
    <citation type="submission" date="2023-08" db="EMBL/GenBank/DDBJ databases">
        <title>Reference Genome Resource for the Citrus Pathogen Phytophthora citrophthora.</title>
        <authorList>
            <person name="Moller H."/>
            <person name="Coetzee B."/>
            <person name="Rose L.J."/>
            <person name="Van Niekerk J.M."/>
        </authorList>
    </citation>
    <scope>NUCLEOTIDE SEQUENCE</scope>
    <source>
        <strain evidence="2">STE-U-9442</strain>
    </source>
</reference>
<evidence type="ECO:0000313" key="3">
    <source>
        <dbReference type="Proteomes" id="UP001259832"/>
    </source>
</evidence>
<keyword evidence="3" id="KW-1185">Reference proteome</keyword>
<protein>
    <submittedName>
        <fullName evidence="2">Uncharacterized protein</fullName>
    </submittedName>
</protein>
<gene>
    <name evidence="2" type="ORF">P3T76_006414</name>
</gene>
<name>A0AAD9GP08_9STRA</name>
<evidence type="ECO:0000313" key="2">
    <source>
        <dbReference type="EMBL" id="KAK1942092.1"/>
    </source>
</evidence>
<dbReference type="EMBL" id="JASMQC010000010">
    <property type="protein sequence ID" value="KAK1942092.1"/>
    <property type="molecule type" value="Genomic_DNA"/>
</dbReference>
<feature type="region of interest" description="Disordered" evidence="1">
    <location>
        <begin position="68"/>
        <end position="90"/>
    </location>
</feature>
<sequence>MPDYDPTLYSLWNTPSGGNMMGYETENDASQGQHQQVQPPLYMMSDDELKMDSPQLSEFNQDLDSYLNDAMETGGPSPTTPLGSSTSSSKMKMDNFVTTDRRTGTGAELGGATRSRETQLERLLAPPPTVLELLSNIVAPSPADGSSPEPLTYISFSTLPSPDRFFSSSLVSRSLI</sequence>
<evidence type="ECO:0000256" key="1">
    <source>
        <dbReference type="SAM" id="MobiDB-lite"/>
    </source>
</evidence>
<comment type="caution">
    <text evidence="2">The sequence shown here is derived from an EMBL/GenBank/DDBJ whole genome shotgun (WGS) entry which is preliminary data.</text>
</comment>
<feature type="compositionally biased region" description="Low complexity" evidence="1">
    <location>
        <begin position="73"/>
        <end position="89"/>
    </location>
</feature>